<dbReference type="EMBL" id="CP000230">
    <property type="protein sequence ID" value="ABC22429.1"/>
    <property type="molecule type" value="Genomic_DNA"/>
</dbReference>
<keyword evidence="2" id="KW-1185">Reference proteome</keyword>
<dbReference type="Proteomes" id="UP000001929">
    <property type="component" value="Chromosome"/>
</dbReference>
<dbReference type="eggNOG" id="COG2911">
    <property type="taxonomic scope" value="Bacteria"/>
</dbReference>
<dbReference type="HOGENOM" id="CLU_414972_0_0_5"/>
<dbReference type="InterPro" id="IPR021730">
    <property type="entry name" value="YdbH"/>
</dbReference>
<reference evidence="1 2" key="1">
    <citation type="journal article" date="2011" name="Stand. Genomic Sci.">
        <title>Complete genome sequence of Rhodospirillum rubrum type strain (S1).</title>
        <authorList>
            <person name="Munk A.C."/>
            <person name="Copeland A."/>
            <person name="Lucas S."/>
            <person name="Lapidus A."/>
            <person name="Del Rio T.G."/>
            <person name="Barry K."/>
            <person name="Detter J.C."/>
            <person name="Hammon N."/>
            <person name="Israni S."/>
            <person name="Pitluck S."/>
            <person name="Brettin T."/>
            <person name="Bruce D."/>
            <person name="Han C."/>
            <person name="Tapia R."/>
            <person name="Gilna P."/>
            <person name="Schmutz J."/>
            <person name="Larimer F."/>
            <person name="Land M."/>
            <person name="Kyrpides N.C."/>
            <person name="Mavromatis K."/>
            <person name="Richardson P."/>
            <person name="Rohde M."/>
            <person name="Goker M."/>
            <person name="Klenk H.P."/>
            <person name="Zhang Y."/>
            <person name="Roberts G.P."/>
            <person name="Reslewic S."/>
            <person name="Schwartz D.C."/>
        </authorList>
    </citation>
    <scope>NUCLEOTIDE SEQUENCE [LARGE SCALE GENOMIC DNA]</scope>
    <source>
        <strain evidence="2">ATCC 11170 / ATH 1.1.1 / DSM 467 / LMG 4362 / NCIMB 8255 / S1</strain>
    </source>
</reference>
<dbReference type="AlphaFoldDB" id="Q2RTW6"/>
<dbReference type="Pfam" id="PF11739">
    <property type="entry name" value="YdbH-like"/>
    <property type="match status" value="1"/>
</dbReference>
<sequence>MSRRRLLLPLAGLGLIGLGAVTGVLAGRDQLALWILRDRLPAFGLPLIEAQSLHLGATGLTASGVRLEGGQTTIATLEAAFTPQGLIGGRIDSLTLDDVTSLGWPTAGVGPLRGSARAEDLGWSGGQITARVAADLHLDRLVFGSDDAPPAEGDALPRAAGGLVVEDIGLKVSGPLSWNRLSGAVVGDGLATTLSEARLLTAGGPVILTGVEGMVSGQIPPSATVPLTLALTAGQIEGLDIKADGLSGPLVVSDQGPSGALTARLTRLPGDEKPRAPLTLALSVDAQAGEGGRLPITARLDDKSGRLAVVVKGEMTPDTSAGQIKLAAKPMTFKAGALQPGDLHGVLNGLGTVAGTLAAKGDLSWDDKGVSENVQILFKDIDAVVQGIPLSGLNGVLRLDQLWPPSGPLQDASVAAIDLGVPLTALTVRYRPDGKGALRVETASLTLAGGRVSTGALRVPLAGGRMTIPLTIERVGLADLAALVKLDGLTAEGSLSGTVPLRLEPDGGVWIDNASLTSDAPGLLRYRPPSPPTTLAQGNQGVALLLLALDNFHYQSLGLTVNGASSAKLTLGLRVQGANPDLYGGYPVDLNVTLNGALAQLVRSNLQTYAIPDRIRENMDQFMDSLRQIEGDG</sequence>
<dbReference type="EnsemblBacteria" id="ABC22429">
    <property type="protein sequence ID" value="ABC22429"/>
    <property type="gene ID" value="Rru_A1629"/>
</dbReference>
<evidence type="ECO:0000313" key="1">
    <source>
        <dbReference type="EMBL" id="ABC22429.1"/>
    </source>
</evidence>
<dbReference type="RefSeq" id="WP_011389319.1">
    <property type="nucleotide sequence ID" value="NC_007643.1"/>
</dbReference>
<gene>
    <name evidence="1" type="ordered locus">Rru_A1629</name>
</gene>
<proteinExistence type="predicted"/>
<evidence type="ECO:0000313" key="2">
    <source>
        <dbReference type="Proteomes" id="UP000001929"/>
    </source>
</evidence>
<accession>Q2RTW6</accession>
<name>Q2RTW6_RHORT</name>
<dbReference type="KEGG" id="rru:Rru_A1629"/>
<dbReference type="PhylomeDB" id="Q2RTW6"/>
<protein>
    <submittedName>
        <fullName evidence="1">Uncharacterized protein</fullName>
    </submittedName>
</protein>
<dbReference type="STRING" id="269796.Rru_A1629"/>
<organism evidence="1 2">
    <name type="scientific">Rhodospirillum rubrum (strain ATCC 11170 / ATH 1.1.1 / DSM 467 / LMG 4362 / NCIMB 8255 / S1)</name>
    <dbReference type="NCBI Taxonomy" id="269796"/>
    <lineage>
        <taxon>Bacteria</taxon>
        <taxon>Pseudomonadati</taxon>
        <taxon>Pseudomonadota</taxon>
        <taxon>Alphaproteobacteria</taxon>
        <taxon>Rhodospirillales</taxon>
        <taxon>Rhodospirillaceae</taxon>
        <taxon>Rhodospirillum</taxon>
    </lineage>
</organism>
<dbReference type="PATRIC" id="fig|269796.9.peg.1706"/>